<dbReference type="PANTHER" id="PTHR38696:SF1">
    <property type="entry name" value="MEDIATOR OF RNA POLYMERASE II TRANSCRIPTION SUBUNIT 13"/>
    <property type="match status" value="1"/>
</dbReference>
<name>A0A1R3RHM7_ASPC5</name>
<gene>
    <name evidence="2" type="ORF">ASPCADRAFT_398349</name>
</gene>
<feature type="compositionally biased region" description="Basic and acidic residues" evidence="1">
    <location>
        <begin position="1"/>
        <end position="12"/>
    </location>
</feature>
<proteinExistence type="predicted"/>
<dbReference type="VEuPathDB" id="FungiDB:ASPCADRAFT_398349"/>
<dbReference type="OMA" id="FTIYATI"/>
<reference evidence="3" key="1">
    <citation type="journal article" date="2017" name="Genome Biol.">
        <title>Comparative genomics reveals high biological diversity and specific adaptations in the industrially and medically important fungal genus Aspergillus.</title>
        <authorList>
            <person name="de Vries R.P."/>
            <person name="Riley R."/>
            <person name="Wiebenga A."/>
            <person name="Aguilar-Osorio G."/>
            <person name="Amillis S."/>
            <person name="Uchima C.A."/>
            <person name="Anderluh G."/>
            <person name="Asadollahi M."/>
            <person name="Askin M."/>
            <person name="Barry K."/>
            <person name="Battaglia E."/>
            <person name="Bayram O."/>
            <person name="Benocci T."/>
            <person name="Braus-Stromeyer S.A."/>
            <person name="Caldana C."/>
            <person name="Canovas D."/>
            <person name="Cerqueira G.C."/>
            <person name="Chen F."/>
            <person name="Chen W."/>
            <person name="Choi C."/>
            <person name="Clum A."/>
            <person name="Dos Santos R.A."/>
            <person name="Damasio A.R."/>
            <person name="Diallinas G."/>
            <person name="Emri T."/>
            <person name="Fekete E."/>
            <person name="Flipphi M."/>
            <person name="Freyberg S."/>
            <person name="Gallo A."/>
            <person name="Gournas C."/>
            <person name="Habgood R."/>
            <person name="Hainaut M."/>
            <person name="Harispe M.L."/>
            <person name="Henrissat B."/>
            <person name="Hilden K.S."/>
            <person name="Hope R."/>
            <person name="Hossain A."/>
            <person name="Karabika E."/>
            <person name="Karaffa L."/>
            <person name="Karanyi Z."/>
            <person name="Krasevec N."/>
            <person name="Kuo A."/>
            <person name="Kusch H."/>
            <person name="LaButti K."/>
            <person name="Lagendijk E.L."/>
            <person name="Lapidus A."/>
            <person name="Levasseur A."/>
            <person name="Lindquist E."/>
            <person name="Lipzen A."/>
            <person name="Logrieco A.F."/>
            <person name="MacCabe A."/>
            <person name="Maekelae M.R."/>
            <person name="Malavazi I."/>
            <person name="Melin P."/>
            <person name="Meyer V."/>
            <person name="Mielnichuk N."/>
            <person name="Miskei M."/>
            <person name="Molnar A.P."/>
            <person name="Mule G."/>
            <person name="Ngan C.Y."/>
            <person name="Orejas M."/>
            <person name="Orosz E."/>
            <person name="Ouedraogo J.P."/>
            <person name="Overkamp K.M."/>
            <person name="Park H.-S."/>
            <person name="Perrone G."/>
            <person name="Piumi F."/>
            <person name="Punt P.J."/>
            <person name="Ram A.F."/>
            <person name="Ramon A."/>
            <person name="Rauscher S."/>
            <person name="Record E."/>
            <person name="Riano-Pachon D.M."/>
            <person name="Robert V."/>
            <person name="Roehrig J."/>
            <person name="Ruller R."/>
            <person name="Salamov A."/>
            <person name="Salih N.S."/>
            <person name="Samson R.A."/>
            <person name="Sandor E."/>
            <person name="Sanguinetti M."/>
            <person name="Schuetze T."/>
            <person name="Sepcic K."/>
            <person name="Shelest E."/>
            <person name="Sherlock G."/>
            <person name="Sophianopoulou V."/>
            <person name="Squina F.M."/>
            <person name="Sun H."/>
            <person name="Susca A."/>
            <person name="Todd R.B."/>
            <person name="Tsang A."/>
            <person name="Unkles S.E."/>
            <person name="van de Wiele N."/>
            <person name="van Rossen-Uffink D."/>
            <person name="Oliveira J.V."/>
            <person name="Vesth T.C."/>
            <person name="Visser J."/>
            <person name="Yu J.-H."/>
            <person name="Zhou M."/>
            <person name="Andersen M.R."/>
            <person name="Archer D.B."/>
            <person name="Baker S.E."/>
            <person name="Benoit I."/>
            <person name="Brakhage A.A."/>
            <person name="Braus G.H."/>
            <person name="Fischer R."/>
            <person name="Frisvad J.C."/>
            <person name="Goldman G.H."/>
            <person name="Houbraken J."/>
            <person name="Oakley B."/>
            <person name="Pocsi I."/>
            <person name="Scazzocchio C."/>
            <person name="Seiboth B."/>
            <person name="vanKuyk P.A."/>
            <person name="Wortman J."/>
            <person name="Dyer P.S."/>
            <person name="Grigoriev I.V."/>
        </authorList>
    </citation>
    <scope>NUCLEOTIDE SEQUENCE [LARGE SCALE GENOMIC DNA]</scope>
    <source>
        <strain evidence="3">ITEM 5010</strain>
    </source>
</reference>
<dbReference type="Proteomes" id="UP000188318">
    <property type="component" value="Unassembled WGS sequence"/>
</dbReference>
<dbReference type="OrthoDB" id="58379at2759"/>
<evidence type="ECO:0000256" key="1">
    <source>
        <dbReference type="SAM" id="MobiDB-lite"/>
    </source>
</evidence>
<accession>A0A1R3RHM7</accession>
<dbReference type="STRING" id="602072.A0A1R3RHM7"/>
<dbReference type="EMBL" id="KV907503">
    <property type="protein sequence ID" value="OOF93994.1"/>
    <property type="molecule type" value="Genomic_DNA"/>
</dbReference>
<evidence type="ECO:0000313" key="2">
    <source>
        <dbReference type="EMBL" id="OOF93994.1"/>
    </source>
</evidence>
<dbReference type="AlphaFoldDB" id="A0A1R3RHM7"/>
<dbReference type="PANTHER" id="PTHR38696">
    <property type="entry name" value="MEDIATOR OF RNA POLYMERASE II TRANSCRIPTION SUBUNIT 13"/>
    <property type="match status" value="1"/>
</dbReference>
<keyword evidence="3" id="KW-1185">Reference proteome</keyword>
<evidence type="ECO:0000313" key="3">
    <source>
        <dbReference type="Proteomes" id="UP000188318"/>
    </source>
</evidence>
<protein>
    <submittedName>
        <fullName evidence="2">Uncharacterized protein</fullName>
    </submittedName>
</protein>
<feature type="region of interest" description="Disordered" evidence="1">
    <location>
        <begin position="1"/>
        <end position="25"/>
    </location>
</feature>
<organism evidence="2 3">
    <name type="scientific">Aspergillus carbonarius (strain ITEM 5010)</name>
    <dbReference type="NCBI Taxonomy" id="602072"/>
    <lineage>
        <taxon>Eukaryota</taxon>
        <taxon>Fungi</taxon>
        <taxon>Dikarya</taxon>
        <taxon>Ascomycota</taxon>
        <taxon>Pezizomycotina</taxon>
        <taxon>Eurotiomycetes</taxon>
        <taxon>Eurotiomycetidae</taxon>
        <taxon>Eurotiales</taxon>
        <taxon>Aspergillaceae</taxon>
        <taxon>Aspergillus</taxon>
        <taxon>Aspergillus subgen. Circumdati</taxon>
    </lineage>
</organism>
<sequence length="269" mass="29938">MEEEPPCYHDATRFGPTSTTPLKDAKRPILEDDSTDYALISFGGTDRIRLIRFPDDLVTLVSETLRTVWSKGIQDVRRRTDYVELKLRGNPFSYCQDEEKIAIRKTVLGILETLAKAGWYVLPGAGGLGKMSSGGLGEKDSLVIQRQQQQQPENRFSWLCVSFDSNDLMHLIDAPLQLARSVIDMFGDKVERCNQDLVSGNFELKLRGNPWSRSSTDGAVQGRLILLDVLRCLQGHGYALSASLNLDDGDGGSLYHSSGGIWFCCRCEA</sequence>